<protein>
    <submittedName>
        <fullName evidence="3">Guanylate cyclase domain-containing protein</fullName>
    </submittedName>
</protein>
<sequence>MLRELYDNFRARISPSYKEVNVNVKSGVWQSITISPNVFTAALENIMRDLEWEDLGVKNTEHRAGGTNVGRIRQCFWEDRLKTEPNEEDAHDERIGTSCSFSLDETNVSESRSSESEFHYRMKTKDAIAHAMESKIRWSTHVVRYCDDR</sequence>
<dbReference type="OMA" id="HAMESKI"/>
<keyword evidence="2" id="KW-1185">Reference proteome</keyword>
<dbReference type="AlphaFoldDB" id="A0A0N4W0R5"/>
<dbReference type="WBParaSite" id="HPLM_0000317301-mRNA-1">
    <property type="protein sequence ID" value="HPLM_0000317301-mRNA-1"/>
    <property type="gene ID" value="HPLM_0000317301"/>
</dbReference>
<name>A0A0N4W0R5_HAEPC</name>
<reference evidence="1 2" key="2">
    <citation type="submission" date="2018-11" db="EMBL/GenBank/DDBJ databases">
        <authorList>
            <consortium name="Pathogen Informatics"/>
        </authorList>
    </citation>
    <scope>NUCLEOTIDE SEQUENCE [LARGE SCALE GENOMIC DNA]</scope>
    <source>
        <strain evidence="1 2">MHpl1</strain>
    </source>
</reference>
<reference evidence="3" key="1">
    <citation type="submission" date="2017-02" db="UniProtKB">
        <authorList>
            <consortium name="WormBaseParasite"/>
        </authorList>
    </citation>
    <scope>IDENTIFICATION</scope>
</reference>
<dbReference type="OrthoDB" id="10014409at2759"/>
<organism evidence="3">
    <name type="scientific">Haemonchus placei</name>
    <name type="common">Barber's pole worm</name>
    <dbReference type="NCBI Taxonomy" id="6290"/>
    <lineage>
        <taxon>Eukaryota</taxon>
        <taxon>Metazoa</taxon>
        <taxon>Ecdysozoa</taxon>
        <taxon>Nematoda</taxon>
        <taxon>Chromadorea</taxon>
        <taxon>Rhabditida</taxon>
        <taxon>Rhabditina</taxon>
        <taxon>Rhabditomorpha</taxon>
        <taxon>Strongyloidea</taxon>
        <taxon>Trichostrongylidae</taxon>
        <taxon>Haemonchus</taxon>
    </lineage>
</organism>
<evidence type="ECO:0000313" key="3">
    <source>
        <dbReference type="WBParaSite" id="HPLM_0000317301-mRNA-1"/>
    </source>
</evidence>
<dbReference type="Proteomes" id="UP000268014">
    <property type="component" value="Unassembled WGS sequence"/>
</dbReference>
<gene>
    <name evidence="1" type="ORF">HPLM_LOCUS3165</name>
</gene>
<accession>A0A0N4W0R5</accession>
<dbReference type="EMBL" id="UZAF01016102">
    <property type="protein sequence ID" value="VDO20298.1"/>
    <property type="molecule type" value="Genomic_DNA"/>
</dbReference>
<proteinExistence type="predicted"/>
<evidence type="ECO:0000313" key="2">
    <source>
        <dbReference type="Proteomes" id="UP000268014"/>
    </source>
</evidence>
<evidence type="ECO:0000313" key="1">
    <source>
        <dbReference type="EMBL" id="VDO20298.1"/>
    </source>
</evidence>